<proteinExistence type="predicted"/>
<evidence type="ECO:0000256" key="1">
    <source>
        <dbReference type="SAM" id="MobiDB-lite"/>
    </source>
</evidence>
<organism evidence="3 4">
    <name type="scientific">Linum trigynum</name>
    <dbReference type="NCBI Taxonomy" id="586398"/>
    <lineage>
        <taxon>Eukaryota</taxon>
        <taxon>Viridiplantae</taxon>
        <taxon>Streptophyta</taxon>
        <taxon>Embryophyta</taxon>
        <taxon>Tracheophyta</taxon>
        <taxon>Spermatophyta</taxon>
        <taxon>Magnoliopsida</taxon>
        <taxon>eudicotyledons</taxon>
        <taxon>Gunneridae</taxon>
        <taxon>Pentapetalae</taxon>
        <taxon>rosids</taxon>
        <taxon>fabids</taxon>
        <taxon>Malpighiales</taxon>
        <taxon>Linaceae</taxon>
        <taxon>Linum</taxon>
    </lineage>
</organism>
<keyword evidence="2" id="KW-0812">Transmembrane</keyword>
<dbReference type="Proteomes" id="UP001497516">
    <property type="component" value="Chromosome 6"/>
</dbReference>
<accession>A0AAV2FCR7</accession>
<dbReference type="EMBL" id="OZ034819">
    <property type="protein sequence ID" value="CAL1395777.1"/>
    <property type="molecule type" value="Genomic_DNA"/>
</dbReference>
<keyword evidence="2" id="KW-0472">Membrane</keyword>
<feature type="transmembrane region" description="Helical" evidence="2">
    <location>
        <begin position="138"/>
        <end position="157"/>
    </location>
</feature>
<feature type="region of interest" description="Disordered" evidence="1">
    <location>
        <begin position="1"/>
        <end position="23"/>
    </location>
</feature>
<evidence type="ECO:0000256" key="2">
    <source>
        <dbReference type="SAM" id="Phobius"/>
    </source>
</evidence>
<sequence length="167" mass="18471">MVNSDTADVKSQPHDGTSTSPPNSLLAWRGINIFQLRSMGSGYEGHSCGKKIKIKFFNVNLIKPTNPVEKDAWIRCDAMVKGWLKTWMDKEIRSSIRFAQNAGIFGLIYVSVLAKEAIPCLRTTPSDHSSSAREALCVILLHSLAILMGGSFIYCALPSLHLRQVHV</sequence>
<reference evidence="3 4" key="1">
    <citation type="submission" date="2024-04" db="EMBL/GenBank/DDBJ databases">
        <authorList>
            <person name="Fracassetti M."/>
        </authorList>
    </citation>
    <scope>NUCLEOTIDE SEQUENCE [LARGE SCALE GENOMIC DNA]</scope>
</reference>
<dbReference type="AlphaFoldDB" id="A0AAV2FCR7"/>
<name>A0AAV2FCR7_9ROSI</name>
<protein>
    <submittedName>
        <fullName evidence="3">Uncharacterized protein</fullName>
    </submittedName>
</protein>
<gene>
    <name evidence="3" type="ORF">LTRI10_LOCUS36182</name>
</gene>
<evidence type="ECO:0000313" key="3">
    <source>
        <dbReference type="EMBL" id="CAL1395777.1"/>
    </source>
</evidence>
<keyword evidence="4" id="KW-1185">Reference proteome</keyword>
<feature type="compositionally biased region" description="Polar residues" evidence="1">
    <location>
        <begin position="14"/>
        <end position="23"/>
    </location>
</feature>
<keyword evidence="2" id="KW-1133">Transmembrane helix</keyword>
<evidence type="ECO:0000313" key="4">
    <source>
        <dbReference type="Proteomes" id="UP001497516"/>
    </source>
</evidence>